<feature type="chain" id="PRO_5011710073" evidence="1">
    <location>
        <begin position="26"/>
        <end position="88"/>
    </location>
</feature>
<evidence type="ECO:0000313" key="3">
    <source>
        <dbReference type="Proteomes" id="UP000198896"/>
    </source>
</evidence>
<name>A0A1I2B662_9FIRM</name>
<dbReference type="AlphaFoldDB" id="A0A1I2B662"/>
<organism evidence="2 3">
    <name type="scientific">Succiniclasticum ruminis DSM 9236</name>
    <dbReference type="NCBI Taxonomy" id="1123323"/>
    <lineage>
        <taxon>Bacteria</taxon>
        <taxon>Bacillati</taxon>
        <taxon>Bacillota</taxon>
        <taxon>Negativicutes</taxon>
        <taxon>Acidaminococcales</taxon>
        <taxon>Acidaminococcaceae</taxon>
        <taxon>Succiniclasticum</taxon>
    </lineage>
</organism>
<reference evidence="2 3" key="1">
    <citation type="submission" date="2016-10" db="EMBL/GenBank/DDBJ databases">
        <authorList>
            <person name="de Groot N.N."/>
        </authorList>
    </citation>
    <scope>NUCLEOTIDE SEQUENCE [LARGE SCALE GENOMIC DNA]</scope>
    <source>
        <strain evidence="2 3">DSM 9236</strain>
    </source>
</reference>
<keyword evidence="3" id="KW-1185">Reference proteome</keyword>
<dbReference type="Proteomes" id="UP000198896">
    <property type="component" value="Unassembled WGS sequence"/>
</dbReference>
<evidence type="ECO:0000256" key="1">
    <source>
        <dbReference type="SAM" id="SignalP"/>
    </source>
</evidence>
<protein>
    <submittedName>
        <fullName evidence="2">Uncharacterized protein</fullName>
    </submittedName>
</protein>
<feature type="signal peptide" evidence="1">
    <location>
        <begin position="1"/>
        <end position="25"/>
    </location>
</feature>
<gene>
    <name evidence="2" type="ORF">SAMN05216245_10826</name>
</gene>
<evidence type="ECO:0000313" key="2">
    <source>
        <dbReference type="EMBL" id="SFE51634.1"/>
    </source>
</evidence>
<proteinExistence type="predicted"/>
<accession>A0A1I2B662</accession>
<sequence length="88" mass="10440">MKKILGGLLAVTVLTGIMGLHSAEAAPHLKNPPPHMIRIEHHQPVHRFSRHHGYVLVRVHKWLDHRGHRHMDRIWRDRHGHRHLEHVF</sequence>
<dbReference type="RefSeq" id="WP_093913502.1">
    <property type="nucleotide sequence ID" value="NZ_FONL01000008.1"/>
</dbReference>
<dbReference type="EMBL" id="FONL01000008">
    <property type="protein sequence ID" value="SFE51634.1"/>
    <property type="molecule type" value="Genomic_DNA"/>
</dbReference>
<keyword evidence="1" id="KW-0732">Signal</keyword>